<evidence type="ECO:0000313" key="3">
    <source>
        <dbReference type="Proteomes" id="UP000247973"/>
    </source>
</evidence>
<proteinExistence type="predicted"/>
<dbReference type="OrthoDB" id="2943652at2"/>
<organism evidence="2 3">
    <name type="scientific">Dysgonomonas alginatilytica</name>
    <dbReference type="NCBI Taxonomy" id="1605892"/>
    <lineage>
        <taxon>Bacteria</taxon>
        <taxon>Pseudomonadati</taxon>
        <taxon>Bacteroidota</taxon>
        <taxon>Bacteroidia</taxon>
        <taxon>Bacteroidales</taxon>
        <taxon>Dysgonomonadaceae</taxon>
        <taxon>Dysgonomonas</taxon>
    </lineage>
</organism>
<keyword evidence="1" id="KW-1133">Transmembrane helix</keyword>
<evidence type="ECO:0000256" key="1">
    <source>
        <dbReference type="SAM" id="Phobius"/>
    </source>
</evidence>
<keyword evidence="1" id="KW-0472">Membrane</keyword>
<dbReference type="RefSeq" id="WP_110309770.1">
    <property type="nucleotide sequence ID" value="NZ_QICL01000004.1"/>
</dbReference>
<gene>
    <name evidence="2" type="ORF">CLV62_10473</name>
</gene>
<accession>A0A2V3PT62</accession>
<keyword evidence="1" id="KW-0812">Transmembrane</keyword>
<sequence>MNNIKLGMIVTDIAHIGRYEVIEIYKNEVKLKLISGRHIGVKPVNDLEVLPMSLFLGGFIEINDNRLNDVTDNISDINTRATNIKIEHRINYMKTFNSIMWILGTIYHLWTAIIAFSHSVIAGIVTLFLPALSEIYWFFATLGDNAIYTALAIIFTIGAIVYKLMGGKQ</sequence>
<dbReference type="Proteomes" id="UP000247973">
    <property type="component" value="Unassembled WGS sequence"/>
</dbReference>
<dbReference type="AlphaFoldDB" id="A0A2V3PT62"/>
<keyword evidence="3" id="KW-1185">Reference proteome</keyword>
<name>A0A2V3PT62_9BACT</name>
<evidence type="ECO:0000313" key="2">
    <source>
        <dbReference type="EMBL" id="PXV66813.1"/>
    </source>
</evidence>
<reference evidence="2 3" key="1">
    <citation type="submission" date="2018-03" db="EMBL/GenBank/DDBJ databases">
        <title>Genomic Encyclopedia of Archaeal and Bacterial Type Strains, Phase II (KMG-II): from individual species to whole genera.</title>
        <authorList>
            <person name="Goeker M."/>
        </authorList>
    </citation>
    <scope>NUCLEOTIDE SEQUENCE [LARGE SCALE GENOMIC DNA]</scope>
    <source>
        <strain evidence="2 3">DSM 100214</strain>
    </source>
</reference>
<feature type="transmembrane region" description="Helical" evidence="1">
    <location>
        <begin position="135"/>
        <end position="162"/>
    </location>
</feature>
<comment type="caution">
    <text evidence="2">The sequence shown here is derived from an EMBL/GenBank/DDBJ whole genome shotgun (WGS) entry which is preliminary data.</text>
</comment>
<dbReference type="EMBL" id="QICL01000004">
    <property type="protein sequence ID" value="PXV66813.1"/>
    <property type="molecule type" value="Genomic_DNA"/>
</dbReference>
<protein>
    <submittedName>
        <fullName evidence="2">Uncharacterized protein</fullName>
    </submittedName>
</protein>
<feature type="transmembrane region" description="Helical" evidence="1">
    <location>
        <begin position="99"/>
        <end position="129"/>
    </location>
</feature>